<evidence type="ECO:0000256" key="2">
    <source>
        <dbReference type="ARBA" id="ARBA00004496"/>
    </source>
</evidence>
<dbReference type="FunFam" id="1.25.40.20:FF:000006">
    <property type="entry name" value="Arf-GAP with SH3 domain, ANK repeat and PH domain-containing protein 2"/>
    <property type="match status" value="1"/>
</dbReference>
<keyword evidence="5" id="KW-0343">GTPase activation</keyword>
<dbReference type="InterPro" id="IPR037928">
    <property type="entry name" value="ASAP1_BAR"/>
</dbReference>
<dbReference type="PROSITE" id="PS50115">
    <property type="entry name" value="ARFGAP"/>
    <property type="match status" value="1"/>
</dbReference>
<protein>
    <submittedName>
        <fullName evidence="22">Arf-GAP with SH3 domain, ANK repeat and PH domain-containing protein 1a isoform X1</fullName>
    </submittedName>
</protein>
<evidence type="ECO:0000256" key="10">
    <source>
        <dbReference type="ARBA" id="ARBA00022833"/>
    </source>
</evidence>
<evidence type="ECO:0000256" key="6">
    <source>
        <dbReference type="ARBA" id="ARBA00022490"/>
    </source>
</evidence>
<feature type="compositionally biased region" description="Low complexity" evidence="17">
    <location>
        <begin position="979"/>
        <end position="1001"/>
    </location>
</feature>
<feature type="region of interest" description="Disordered" evidence="17">
    <location>
        <begin position="521"/>
        <end position="540"/>
    </location>
</feature>
<dbReference type="FunCoup" id="A0A8M2BAL0">
    <property type="interactions" value="654"/>
</dbReference>
<keyword evidence="11" id="KW-0333">Golgi apparatus</keyword>
<dbReference type="RefSeq" id="XP_005163531.1">
    <property type="nucleotide sequence ID" value="XM_005163474.5"/>
</dbReference>
<dbReference type="SUPFAM" id="SSF48403">
    <property type="entry name" value="Ankyrin repeat"/>
    <property type="match status" value="1"/>
</dbReference>
<dbReference type="CTD" id="100170829"/>
<dbReference type="SMART" id="SM00248">
    <property type="entry name" value="ANK"/>
    <property type="match status" value="3"/>
</dbReference>
<dbReference type="SMART" id="SM00105">
    <property type="entry name" value="ArfGap"/>
    <property type="match status" value="1"/>
</dbReference>
<dbReference type="OrthoDB" id="435430at2759"/>
<dbReference type="Pfam" id="PF16746">
    <property type="entry name" value="BAR_3"/>
    <property type="match status" value="1"/>
</dbReference>
<organism evidence="21 22">
    <name type="scientific">Danio rerio</name>
    <name type="common">Zebrafish</name>
    <name type="synonym">Brachydanio rerio</name>
    <dbReference type="NCBI Taxonomy" id="7955"/>
    <lineage>
        <taxon>Eukaryota</taxon>
        <taxon>Metazoa</taxon>
        <taxon>Chordata</taxon>
        <taxon>Craniata</taxon>
        <taxon>Vertebrata</taxon>
        <taxon>Euteleostomi</taxon>
        <taxon>Actinopterygii</taxon>
        <taxon>Neopterygii</taxon>
        <taxon>Teleostei</taxon>
        <taxon>Ostariophysi</taxon>
        <taxon>Cypriniformes</taxon>
        <taxon>Danionidae</taxon>
        <taxon>Danioninae</taxon>
        <taxon>Danio</taxon>
    </lineage>
</organism>
<dbReference type="Pfam" id="PF00169">
    <property type="entry name" value="PH"/>
    <property type="match status" value="1"/>
</dbReference>
<dbReference type="SMART" id="SM00233">
    <property type="entry name" value="PH"/>
    <property type="match status" value="1"/>
</dbReference>
<dbReference type="SUPFAM" id="SSF50044">
    <property type="entry name" value="SH3-domain"/>
    <property type="match status" value="1"/>
</dbReference>
<dbReference type="InterPro" id="IPR001849">
    <property type="entry name" value="PH_domain"/>
</dbReference>
<evidence type="ECO:0000259" key="19">
    <source>
        <dbReference type="PROSITE" id="PS50003"/>
    </source>
</evidence>
<feature type="compositionally biased region" description="Polar residues" evidence="17">
    <location>
        <begin position="852"/>
        <end position="890"/>
    </location>
</feature>
<dbReference type="Pfam" id="PF12796">
    <property type="entry name" value="Ank_2"/>
    <property type="match status" value="1"/>
</dbReference>
<evidence type="ECO:0000256" key="9">
    <source>
        <dbReference type="ARBA" id="ARBA00022737"/>
    </source>
</evidence>
<dbReference type="SUPFAM" id="SSF103657">
    <property type="entry name" value="BAR/IMD domain-like"/>
    <property type="match status" value="1"/>
</dbReference>
<dbReference type="Gene3D" id="2.30.30.40">
    <property type="entry name" value="SH3 Domains"/>
    <property type="match status" value="1"/>
</dbReference>
<comment type="subcellular location">
    <subcellularLocation>
        <location evidence="2">Cytoplasm</location>
    </subcellularLocation>
    <subcellularLocation>
        <location evidence="3">Golgi apparatus</location>
    </subcellularLocation>
    <subcellularLocation>
        <location evidence="1">Membrane</location>
    </subcellularLocation>
</comment>
<dbReference type="GO" id="GO:1905523">
    <property type="term" value="P:positive regulation of macrophage migration"/>
    <property type="evidence" value="ECO:0000315"/>
    <property type="project" value="ZFIN"/>
</dbReference>
<dbReference type="Gene3D" id="2.30.29.30">
    <property type="entry name" value="Pleckstrin-homology domain (PH domain)/Phosphotyrosine-binding domain (PTB)"/>
    <property type="match status" value="1"/>
</dbReference>
<dbReference type="Gene3D" id="1.25.40.950">
    <property type="match status" value="1"/>
</dbReference>
<evidence type="ECO:0000256" key="13">
    <source>
        <dbReference type="ARBA" id="ARBA00023136"/>
    </source>
</evidence>
<dbReference type="CDD" id="cd07641">
    <property type="entry name" value="BAR_ASAP1"/>
    <property type="match status" value="1"/>
</dbReference>
<evidence type="ECO:0000259" key="18">
    <source>
        <dbReference type="PROSITE" id="PS50002"/>
    </source>
</evidence>
<reference evidence="22" key="1">
    <citation type="submission" date="2025-08" db="UniProtKB">
        <authorList>
            <consortium name="RefSeq"/>
        </authorList>
    </citation>
    <scope>IDENTIFICATION</scope>
    <source>
        <strain evidence="22">Tuebingen</strain>
        <tissue evidence="22">Fibroblasts and whole tissue</tissue>
    </source>
</reference>
<evidence type="ECO:0000256" key="7">
    <source>
        <dbReference type="ARBA" id="ARBA00022553"/>
    </source>
</evidence>
<dbReference type="AGR" id="ZFIN:ZDB-GENE-070912-129"/>
<feature type="region of interest" description="Disordered" evidence="17">
    <location>
        <begin position="777"/>
        <end position="901"/>
    </location>
</feature>
<evidence type="ECO:0000259" key="20">
    <source>
        <dbReference type="PROSITE" id="PS50115"/>
    </source>
</evidence>
<feature type="compositionally biased region" description="Polar residues" evidence="17">
    <location>
        <begin position="738"/>
        <end position="752"/>
    </location>
</feature>
<dbReference type="InterPro" id="IPR037844">
    <property type="entry name" value="PH_ASAP"/>
</dbReference>
<dbReference type="GO" id="GO:0008270">
    <property type="term" value="F:zinc ion binding"/>
    <property type="evidence" value="ECO:0007669"/>
    <property type="project" value="UniProtKB-KW"/>
</dbReference>
<dbReference type="InterPro" id="IPR036028">
    <property type="entry name" value="SH3-like_dom_sf"/>
</dbReference>
<feature type="domain" description="Arf-GAP" evidence="20">
    <location>
        <begin position="442"/>
        <end position="563"/>
    </location>
</feature>
<dbReference type="GO" id="GO:0005794">
    <property type="term" value="C:Golgi apparatus"/>
    <property type="evidence" value="ECO:0007669"/>
    <property type="project" value="UniProtKB-SubCell"/>
</dbReference>
<evidence type="ECO:0000313" key="21">
    <source>
        <dbReference type="Proteomes" id="UP000000437"/>
    </source>
</evidence>
<dbReference type="GO" id="GO:0005096">
    <property type="term" value="F:GTPase activator activity"/>
    <property type="evidence" value="ECO:0000318"/>
    <property type="project" value="GO_Central"/>
</dbReference>
<keyword evidence="9" id="KW-0677">Repeat</keyword>
<keyword evidence="7" id="KW-0597">Phosphoprotein</keyword>
<dbReference type="InterPro" id="IPR038508">
    <property type="entry name" value="ArfGAP_dom_sf"/>
</dbReference>
<dbReference type="ZFIN" id="ZDB-GENE-070912-129">
    <property type="gene designation" value="asap1a"/>
</dbReference>
<evidence type="ECO:0000313" key="22">
    <source>
        <dbReference type="RefSeq" id="XP_005163531.1"/>
    </source>
</evidence>
<dbReference type="GlyGen" id="A0A8M2BAL0">
    <property type="glycosylation" value="1 site"/>
</dbReference>
<feature type="compositionally biased region" description="Basic and acidic residues" evidence="17">
    <location>
        <begin position="300"/>
        <end position="309"/>
    </location>
</feature>
<dbReference type="InterPro" id="IPR037278">
    <property type="entry name" value="ARFGAP/RecO"/>
</dbReference>
<feature type="region of interest" description="Disordered" evidence="17">
    <location>
        <begin position="913"/>
        <end position="1083"/>
    </location>
</feature>
<evidence type="ECO:0000256" key="17">
    <source>
        <dbReference type="SAM" id="MobiDB-lite"/>
    </source>
</evidence>
<feature type="compositionally biased region" description="Basic residues" evidence="17">
    <location>
        <begin position="827"/>
        <end position="841"/>
    </location>
</feature>
<dbReference type="PANTHER" id="PTHR45854">
    <property type="entry name" value="ASAP FAMILY MEMBER"/>
    <property type="match status" value="1"/>
</dbReference>
<evidence type="ECO:0000256" key="3">
    <source>
        <dbReference type="ARBA" id="ARBA00004555"/>
    </source>
</evidence>
<dbReference type="PANTHER" id="PTHR45854:SF2">
    <property type="entry name" value="ARF-GAP WITH SH3 DOMAIN, ANK REPEAT AND PH DOMAIN-CONTAINING PROTEIN 1"/>
    <property type="match status" value="1"/>
</dbReference>
<name>A0A8M2BAL0_DANRE</name>
<dbReference type="SMART" id="SM00326">
    <property type="entry name" value="SH3"/>
    <property type="match status" value="1"/>
</dbReference>
<sequence>MRSSSSRLSSFSSRDSLWSRMPDQISVSEFLSETTEDYNSPTTSSFTTRLQSCRNTVNVLEEALDQDRTALQKVKKSVKAIYNSGQEHVQNEENYGQALDKFGSNFISRDNSDLGTAFIKFSGLIKELAALLKNLLQSLSHNVIFTLDSLLKGDLKGVKGDLKKPFDKAWKDYETKFTKIEKEKREHAKQHGMIRTEITGAEIAEEMEKERRIFQLQMCEYLIKVNEIKTKKGVDLLQNLIKYYHAQCNFFQDGLKTADKLKQYIEKLAADLYNIKQTQDEEKKQLTALRDLIKSSLQLDQKESRRDSQSKQSGYSMHQLQGNKEFGSEKKGYLFKKSDGIRKVWQRRKCSVKNGILTISHATSNRQPVRLNLLTCQVKPSGEDKKCFDLISHNRTYHFQAEDEQEFVIWISVLTNSKEEALNMAFRGEQSAGDDSLEDLTKAIIEDVLRIPGNEVCCDCGAPEPKWLSTNLGILTCIECSGIHREMGVHISRIQSMELDKLGTSELLLAKNVGNSSFNEILEGNLPSPSPKPAPSSDMTERKEYINAKYVEHRFARRTATTATARQGDLYEAVRTRDLMALIQLYADGVELMDPFPEAGQDPGETALHFAVRTSDQTSLHLVDFLVQNSGTLDRQTESGNAALHYCCTYEKPECLKLLLRGKPSIDLVNQNGETALDIARRLRNVQCEELLVEAAAGRFNPHVHVEYEWNLRLEEIDESDDDLDDKPSPVKKERSPRPQSFCHSSSVSPQEKLTLPGYLGHRDKQRLSYGAFANPVYSTSTETPASPVSEGPTIASKTPAKAPSCGPPTSLPLGSQSSAGGSSTLSKKRAPPPPPGHKRTHSDPPSPVLQGPQSKGSESTPPSANRTSPANKFEGIQQQQSTTSMNTKATFGPRVLPKLPQKVALRKIDTIHLPSVDKSGPDVLQKPPQAQDAPPTRASDTITRPTEPPPKIPQVAERSQPVDVPQKPHISDLPPKPQLSDLPPKPQLSDLPPKPQLSDLPPKPQLKDLPPKPQISDLPSKPAVCSASEATQRQSTQEETSPKPQLTETQSFSQQEELSPRQASEDTNGAPAGALEMPVPMPRKINTVAKNKAKRVKTIYDCQADNDDELTFVEGEVIIVTGEEDQEWWIGHIEGQPERKGVFPMSFVHILSD</sequence>
<feature type="region of interest" description="Disordered" evidence="17">
    <location>
        <begin position="300"/>
        <end position="321"/>
    </location>
</feature>
<gene>
    <name evidence="22 23" type="primary">asap1a</name>
    <name evidence="22" type="synonym">si:ch211-160i2.3</name>
</gene>
<dbReference type="FunFam" id="2.30.30.40:FF:000012">
    <property type="entry name" value="Arf-GAP with SH3 domain, ANK repeat and PH domain-containing protein 2"/>
    <property type="match status" value="1"/>
</dbReference>
<proteinExistence type="predicted"/>
<dbReference type="InterPro" id="IPR027267">
    <property type="entry name" value="AH/BAR_dom_sf"/>
</dbReference>
<feature type="compositionally biased region" description="Polar residues" evidence="17">
    <location>
        <begin position="1029"/>
        <end position="1068"/>
    </location>
</feature>
<feature type="compositionally biased region" description="Basic and acidic residues" evidence="17">
    <location>
        <begin position="726"/>
        <end position="737"/>
    </location>
</feature>
<keyword evidence="6" id="KW-0963">Cytoplasm</keyword>
<dbReference type="CDD" id="cd13251">
    <property type="entry name" value="PH_ASAP"/>
    <property type="match status" value="1"/>
</dbReference>
<dbReference type="InterPro" id="IPR001452">
    <property type="entry name" value="SH3_domain"/>
</dbReference>
<dbReference type="GO" id="GO:0042742">
    <property type="term" value="P:defense response to bacterium"/>
    <property type="evidence" value="ECO:0000315"/>
    <property type="project" value="ZFIN"/>
</dbReference>
<evidence type="ECO:0000256" key="12">
    <source>
        <dbReference type="ARBA" id="ARBA00023043"/>
    </source>
</evidence>
<keyword evidence="10" id="KW-0862">Zinc</keyword>
<dbReference type="SUPFAM" id="SSF57863">
    <property type="entry name" value="ArfGap/RecO-like zinc finger"/>
    <property type="match status" value="1"/>
</dbReference>
<keyword evidence="8" id="KW-0479">Metal-binding</keyword>
<evidence type="ECO:0000313" key="23">
    <source>
        <dbReference type="ZFIN" id="ZDB-GENE-070912-129"/>
    </source>
</evidence>
<dbReference type="InterPro" id="IPR002110">
    <property type="entry name" value="Ankyrin_rpt"/>
</dbReference>
<evidence type="ECO:0000256" key="11">
    <source>
        <dbReference type="ARBA" id="ARBA00023034"/>
    </source>
</evidence>
<feature type="repeat" description="ANK" evidence="14">
    <location>
        <begin position="603"/>
        <end position="638"/>
    </location>
</feature>
<evidence type="ECO:0000256" key="14">
    <source>
        <dbReference type="PROSITE-ProRule" id="PRU00023"/>
    </source>
</evidence>
<dbReference type="Pfam" id="PF01412">
    <property type="entry name" value="ArfGap"/>
    <property type="match status" value="1"/>
</dbReference>
<dbReference type="FunFam" id="1.20.1270.60:FF:000004">
    <property type="entry name" value="Arf-GAP with SH3 domain, ANK repeat and PH domain-containing protein 1"/>
    <property type="match status" value="1"/>
</dbReference>
<dbReference type="Gene3D" id="1.25.40.20">
    <property type="entry name" value="Ankyrin repeat-containing domain"/>
    <property type="match status" value="1"/>
</dbReference>
<keyword evidence="16" id="KW-0863">Zinc-finger</keyword>
<dbReference type="InterPro" id="IPR001164">
    <property type="entry name" value="ArfGAP_dom"/>
</dbReference>
<keyword evidence="21" id="KW-1185">Reference proteome</keyword>
<dbReference type="GeneID" id="100170829"/>
<dbReference type="Gene3D" id="1.20.1270.60">
    <property type="entry name" value="Arfaptin homology (AH) domain/BAR domain"/>
    <property type="match status" value="1"/>
</dbReference>
<feature type="domain" description="PH" evidence="19">
    <location>
        <begin position="327"/>
        <end position="419"/>
    </location>
</feature>
<dbReference type="CDD" id="cd11965">
    <property type="entry name" value="SH3_ASAP1"/>
    <property type="match status" value="1"/>
</dbReference>
<feature type="compositionally biased region" description="Polar residues" evidence="17">
    <location>
        <begin position="310"/>
        <end position="321"/>
    </location>
</feature>
<dbReference type="PROSITE" id="PS50003">
    <property type="entry name" value="PH_DOMAIN"/>
    <property type="match status" value="1"/>
</dbReference>
<dbReference type="InterPro" id="IPR004148">
    <property type="entry name" value="BAR_dom"/>
</dbReference>
<feature type="compositionally biased region" description="Polar residues" evidence="17">
    <location>
        <begin position="777"/>
        <end position="787"/>
    </location>
</feature>
<dbReference type="GO" id="GO:0016020">
    <property type="term" value="C:membrane"/>
    <property type="evidence" value="ECO:0007669"/>
    <property type="project" value="UniProtKB-SubCell"/>
</dbReference>
<keyword evidence="4 15" id="KW-0728">SH3 domain</keyword>
<evidence type="ECO:0000256" key="1">
    <source>
        <dbReference type="ARBA" id="ARBA00004370"/>
    </source>
</evidence>
<dbReference type="Gene3D" id="1.10.220.150">
    <property type="entry name" value="Arf GTPase activating protein"/>
    <property type="match status" value="1"/>
</dbReference>
<dbReference type="InterPro" id="IPR011993">
    <property type="entry name" value="PH-like_dom_sf"/>
</dbReference>
<dbReference type="PROSITE" id="PS50002">
    <property type="entry name" value="SH3"/>
    <property type="match status" value="1"/>
</dbReference>
<evidence type="ECO:0000256" key="8">
    <source>
        <dbReference type="ARBA" id="ARBA00022723"/>
    </source>
</evidence>
<feature type="domain" description="SH3" evidence="18">
    <location>
        <begin position="1092"/>
        <end position="1154"/>
    </location>
</feature>
<keyword evidence="12 14" id="KW-0040">ANK repeat</keyword>
<dbReference type="FunFam" id="2.30.29.30:FF:000012">
    <property type="entry name" value="Arf-GAP with SH3 domain, ANK repeat and PH domain-containing protein 2"/>
    <property type="match status" value="1"/>
</dbReference>
<keyword evidence="13" id="KW-0472">Membrane</keyword>
<dbReference type="FunFam" id="1.10.220.150:FF:000002">
    <property type="entry name" value="arf-GAP with SH3 domain, ANK repeat and PH domain-containing protein 1"/>
    <property type="match status" value="1"/>
</dbReference>
<dbReference type="Pfam" id="PF14604">
    <property type="entry name" value="SH3_9"/>
    <property type="match status" value="1"/>
</dbReference>
<feature type="compositionally biased region" description="Low complexity" evidence="17">
    <location>
        <begin position="812"/>
        <end position="826"/>
    </location>
</feature>
<accession>A0A8M2BAL0</accession>
<feature type="region of interest" description="Disordered" evidence="17">
    <location>
        <begin position="719"/>
        <end position="756"/>
    </location>
</feature>
<dbReference type="AlphaFoldDB" id="A0A8M2BAL0"/>
<dbReference type="SUPFAM" id="SSF50729">
    <property type="entry name" value="PH domain-like"/>
    <property type="match status" value="1"/>
</dbReference>
<dbReference type="InterPro" id="IPR038016">
    <property type="entry name" value="ASAP1_SH3"/>
</dbReference>
<dbReference type="FunFam" id="1.25.40.950:FF:000001">
    <property type="entry name" value="Arf-GAP with SH3 domain, ANK repeat and PH domain-containing protein 1"/>
    <property type="match status" value="1"/>
</dbReference>
<dbReference type="Proteomes" id="UP000000437">
    <property type="component" value="Chromosome 2"/>
</dbReference>
<evidence type="ECO:0000256" key="5">
    <source>
        <dbReference type="ARBA" id="ARBA00022468"/>
    </source>
</evidence>
<dbReference type="InterPro" id="IPR036770">
    <property type="entry name" value="Ankyrin_rpt-contain_sf"/>
</dbReference>
<evidence type="ECO:0000256" key="4">
    <source>
        <dbReference type="ARBA" id="ARBA00022443"/>
    </source>
</evidence>
<evidence type="ECO:0000256" key="15">
    <source>
        <dbReference type="PROSITE-ProRule" id="PRU00192"/>
    </source>
</evidence>
<dbReference type="PROSITE" id="PS50088">
    <property type="entry name" value="ANK_REPEAT"/>
    <property type="match status" value="1"/>
</dbReference>
<dbReference type="PRINTS" id="PR00405">
    <property type="entry name" value="REVINTRACTNG"/>
</dbReference>
<evidence type="ECO:0000256" key="16">
    <source>
        <dbReference type="PROSITE-ProRule" id="PRU00288"/>
    </source>
</evidence>
<dbReference type="InterPro" id="IPR043593">
    <property type="entry name" value="ASAP"/>
</dbReference>